<dbReference type="OrthoDB" id="3218302at2"/>
<dbReference type="RefSeq" id="WP_044885455.1">
    <property type="nucleotide sequence ID" value="NZ_JYFN01000019.1"/>
</dbReference>
<proteinExistence type="predicted"/>
<gene>
    <name evidence="3" type="ORF">FF36_02842</name>
</gene>
<evidence type="ECO:0000313" key="4">
    <source>
        <dbReference type="Proteomes" id="UP000032545"/>
    </source>
</evidence>
<organism evidence="3 4">
    <name type="scientific">Frankia torreyi</name>
    <dbReference type="NCBI Taxonomy" id="1856"/>
    <lineage>
        <taxon>Bacteria</taxon>
        <taxon>Bacillati</taxon>
        <taxon>Actinomycetota</taxon>
        <taxon>Actinomycetes</taxon>
        <taxon>Frankiales</taxon>
        <taxon>Frankiaceae</taxon>
        <taxon>Frankia</taxon>
    </lineage>
</organism>
<dbReference type="PATRIC" id="fig|1502723.3.peg.1971"/>
<dbReference type="Proteomes" id="UP000032545">
    <property type="component" value="Unassembled WGS sequence"/>
</dbReference>
<feature type="signal peptide" evidence="2">
    <location>
        <begin position="1"/>
        <end position="27"/>
    </location>
</feature>
<feature type="region of interest" description="Disordered" evidence="1">
    <location>
        <begin position="24"/>
        <end position="106"/>
    </location>
</feature>
<keyword evidence="4" id="KW-1185">Reference proteome</keyword>
<protein>
    <submittedName>
        <fullName evidence="3">Uncharacterized protein</fullName>
    </submittedName>
</protein>
<dbReference type="EMBL" id="JYFN01000019">
    <property type="protein sequence ID" value="KJE22864.1"/>
    <property type="molecule type" value="Genomic_DNA"/>
</dbReference>
<keyword evidence="2" id="KW-0732">Signal</keyword>
<feature type="compositionally biased region" description="Low complexity" evidence="1">
    <location>
        <begin position="93"/>
        <end position="106"/>
    </location>
</feature>
<name>A0A0D8BFX3_9ACTN</name>
<evidence type="ECO:0000313" key="3">
    <source>
        <dbReference type="EMBL" id="KJE22864.1"/>
    </source>
</evidence>
<accession>A0A0D8BFX3</accession>
<reference evidence="4" key="1">
    <citation type="submission" date="2015-02" db="EMBL/GenBank/DDBJ databases">
        <title>Draft Genome of Frankia sp. CpI1-S.</title>
        <authorList>
            <person name="Oshone R.T."/>
            <person name="Ngom M."/>
            <person name="Ghodhbane-Gtari F."/>
            <person name="Gtari M."/>
            <person name="Morris K."/>
            <person name="Thomas K."/>
            <person name="Sen A."/>
            <person name="Tisa L.S."/>
        </authorList>
    </citation>
    <scope>NUCLEOTIDE SEQUENCE [LARGE SCALE GENOMIC DNA]</scope>
    <source>
        <strain evidence="4">CpI1-S</strain>
    </source>
</reference>
<reference evidence="3 4" key="2">
    <citation type="journal article" date="2016" name="Genome Announc.">
        <title>Permanent Draft Genome Sequences for Two Variants of Frankia sp. Strain CpI1, the First Frankia Strain Isolated from Root Nodules of Comptonia peregrina.</title>
        <authorList>
            <person name="Oshone R."/>
            <person name="Hurst S.G.IV."/>
            <person name="Abebe-Akele F."/>
            <person name="Simpson S."/>
            <person name="Morris K."/>
            <person name="Thomas W.K."/>
            <person name="Tisa L.S."/>
        </authorList>
    </citation>
    <scope>NUCLEOTIDE SEQUENCE [LARGE SCALE GENOMIC DNA]</scope>
    <source>
        <strain evidence="4">CpI1-S</strain>
    </source>
</reference>
<sequence precursor="true">MRSTRMRVVVAGVLGVAAIALASPASAATPPPAPTETAAVSSPTPTAPAAAGASSSASPTPTPTATALAATSPSAGPSATPSVDPSATPSPVAGATASSDPSASASASATPAAAAASTGGTGDPTLDGFLDLLPFKVPLDKEINGVEDIDVNPLVLTFTCNGSEPAWKLKNTGDKSFGFGWFDTNLGGGILDIGPKQSVDIPSKALAVVGSPWDAETKLLLVTVPTVGVSNCGGATSAPPAIAAPAALPIAAPAASSSVTAEPYYTG</sequence>
<evidence type="ECO:0000256" key="2">
    <source>
        <dbReference type="SAM" id="SignalP"/>
    </source>
</evidence>
<feature type="compositionally biased region" description="Low complexity" evidence="1">
    <location>
        <begin position="35"/>
        <end position="82"/>
    </location>
</feature>
<comment type="caution">
    <text evidence="3">The sequence shown here is derived from an EMBL/GenBank/DDBJ whole genome shotgun (WGS) entry which is preliminary data.</text>
</comment>
<feature type="chain" id="PRO_5002326893" evidence="2">
    <location>
        <begin position="28"/>
        <end position="267"/>
    </location>
</feature>
<dbReference type="AlphaFoldDB" id="A0A0D8BFX3"/>
<evidence type="ECO:0000256" key="1">
    <source>
        <dbReference type="SAM" id="MobiDB-lite"/>
    </source>
</evidence>